<comment type="caution">
    <text evidence="1">The sequence shown here is derived from an EMBL/GenBank/DDBJ whole genome shotgun (WGS) entry which is preliminary data.</text>
</comment>
<dbReference type="EMBL" id="DRYK01000013">
    <property type="protein sequence ID" value="HHP67253.1"/>
    <property type="molecule type" value="Genomic_DNA"/>
</dbReference>
<name>A0A7J3XXF8_9CREN</name>
<dbReference type="AlphaFoldDB" id="A0A7J3XXF8"/>
<protein>
    <submittedName>
        <fullName evidence="1">Uncharacterized protein</fullName>
    </submittedName>
</protein>
<accession>A0A7J3XXF8</accession>
<proteinExistence type="predicted"/>
<reference evidence="1" key="1">
    <citation type="journal article" date="2020" name="mSystems">
        <title>Genome- and Community-Level Interaction Insights into Carbon Utilization and Element Cycling Functions of Hydrothermarchaeota in Hydrothermal Sediment.</title>
        <authorList>
            <person name="Zhou Z."/>
            <person name="Liu Y."/>
            <person name="Xu W."/>
            <person name="Pan J."/>
            <person name="Luo Z.H."/>
            <person name="Li M."/>
        </authorList>
    </citation>
    <scope>NUCLEOTIDE SEQUENCE [LARGE SCALE GENOMIC DNA]</scope>
    <source>
        <strain evidence="1">SpSt-110</strain>
    </source>
</reference>
<gene>
    <name evidence="1" type="ORF">ENM60_00405</name>
</gene>
<sequence>MPRVKAGSVIVETWRLGLDELISILRISAGESRVGLLTKPSLVQVRVGNGVVYVAAPQFSLVVAGDNATSLPQGLLDNRRAYVLEGDTWLDLKWVGAGSLLALLEGLVECARGFRCGKVELDNRVDVHLELTNEECERILTTGFYTAPYHYVVEASQGGYGSEPGLTSYPGGGRLIELFYGGRVSIRLKIPHGCRSFETALLIGLLDAFLYVLEG</sequence>
<organism evidence="1">
    <name type="scientific">Thermogladius calderae</name>
    <dbReference type="NCBI Taxonomy" id="1200300"/>
    <lineage>
        <taxon>Archaea</taxon>
        <taxon>Thermoproteota</taxon>
        <taxon>Thermoprotei</taxon>
        <taxon>Desulfurococcales</taxon>
        <taxon>Desulfurococcaceae</taxon>
        <taxon>Thermogladius</taxon>
    </lineage>
</organism>
<evidence type="ECO:0000313" key="1">
    <source>
        <dbReference type="EMBL" id="HHP67253.1"/>
    </source>
</evidence>